<gene>
    <name evidence="3" type="ORF">A3C20_00710</name>
</gene>
<dbReference type="PANTHER" id="PTHR21621:SF0">
    <property type="entry name" value="BETA-CITRYLGLUTAMATE SYNTHASE B-RELATED"/>
    <property type="match status" value="1"/>
</dbReference>
<organism evidence="3 4">
    <name type="scientific">Candidatus Kaiserbacteria bacterium RIFCSPHIGHO2_02_FULL_55_25</name>
    <dbReference type="NCBI Taxonomy" id="1798498"/>
    <lineage>
        <taxon>Bacteria</taxon>
        <taxon>Candidatus Kaiseribacteriota</taxon>
    </lineage>
</organism>
<comment type="caution">
    <text evidence="3">The sequence shown here is derived from an EMBL/GenBank/DDBJ whole genome shotgun (WGS) entry which is preliminary data.</text>
</comment>
<evidence type="ECO:0000256" key="1">
    <source>
        <dbReference type="PROSITE-ProRule" id="PRU00409"/>
    </source>
</evidence>
<keyword evidence="1" id="KW-0547">Nucleotide-binding</keyword>
<dbReference type="EMBL" id="MFLL01000011">
    <property type="protein sequence ID" value="OGG69473.1"/>
    <property type="molecule type" value="Genomic_DNA"/>
</dbReference>
<feature type="domain" description="ATP-grasp" evidence="2">
    <location>
        <begin position="154"/>
        <end position="405"/>
    </location>
</feature>
<dbReference type="GO" id="GO:0018169">
    <property type="term" value="F:ribosomal S6-glutamic acid ligase activity"/>
    <property type="evidence" value="ECO:0007669"/>
    <property type="project" value="TreeGrafter"/>
</dbReference>
<evidence type="ECO:0000313" key="3">
    <source>
        <dbReference type="EMBL" id="OGG69473.1"/>
    </source>
</evidence>
<dbReference type="PANTHER" id="PTHR21621">
    <property type="entry name" value="RIBOSOMAL PROTEIN S6 MODIFICATION PROTEIN"/>
    <property type="match status" value="1"/>
</dbReference>
<dbReference type="InterPro" id="IPR013815">
    <property type="entry name" value="ATP_grasp_subdomain_1"/>
</dbReference>
<dbReference type="GO" id="GO:0005524">
    <property type="term" value="F:ATP binding"/>
    <property type="evidence" value="ECO:0007669"/>
    <property type="project" value="UniProtKB-UniRule"/>
</dbReference>
<name>A0A1F6E6Z4_9BACT</name>
<dbReference type="Gene3D" id="3.30.1490.20">
    <property type="entry name" value="ATP-grasp fold, A domain"/>
    <property type="match status" value="1"/>
</dbReference>
<evidence type="ECO:0000259" key="2">
    <source>
        <dbReference type="PROSITE" id="PS50975"/>
    </source>
</evidence>
<sequence>MTEGAPHEYKEKPGACMHCGNSPVSHLGQYLSQSFGVWSSGTAGSEEGLRRKLTEWMDAFFFRIEPVLYACAAALPMTRFAHDPDGANTYRSQVVWEEAQRRGIAMEQVTVFGKGTEIYRARKTGDWFYFQSLPVSSSLSRESCDWMDDKHLLKRALAKAGIPSPRAVSVTTERDALKEFDNFGTPVAVKPRLGSRGRHVTVNVRTREDLAVAFRVAQKLCRYVVVEEYLEGSVCRGTVVGGKLEGFFQAYPPRVTGDGHSTIAMLVAGENARKPERVQSIVLTGEHRAFLARSGYTPDTILTRGLTIPLTHRTGRLFGGHTRELLGHEHPRLRAHLERAAALLKAPIVGFDLIIDDPESDPDTQRWGIIEANSVPYIDLHYLPLTGTPSRVAVSVWDYVEKNLRNF</sequence>
<dbReference type="Gene3D" id="3.30.470.20">
    <property type="entry name" value="ATP-grasp fold, B domain"/>
    <property type="match status" value="1"/>
</dbReference>
<dbReference type="Proteomes" id="UP000176914">
    <property type="component" value="Unassembled WGS sequence"/>
</dbReference>
<dbReference type="GO" id="GO:0009432">
    <property type="term" value="P:SOS response"/>
    <property type="evidence" value="ECO:0007669"/>
    <property type="project" value="TreeGrafter"/>
</dbReference>
<dbReference type="InterPro" id="IPR011761">
    <property type="entry name" value="ATP-grasp"/>
</dbReference>
<protein>
    <recommendedName>
        <fullName evidence="2">ATP-grasp domain-containing protein</fullName>
    </recommendedName>
</protein>
<proteinExistence type="predicted"/>
<dbReference type="GO" id="GO:0005737">
    <property type="term" value="C:cytoplasm"/>
    <property type="evidence" value="ECO:0007669"/>
    <property type="project" value="TreeGrafter"/>
</dbReference>
<keyword evidence="1" id="KW-0067">ATP-binding</keyword>
<dbReference type="SUPFAM" id="SSF56059">
    <property type="entry name" value="Glutathione synthetase ATP-binding domain-like"/>
    <property type="match status" value="1"/>
</dbReference>
<dbReference type="AlphaFoldDB" id="A0A1F6E6Z4"/>
<accession>A0A1F6E6Z4</accession>
<evidence type="ECO:0000313" key="4">
    <source>
        <dbReference type="Proteomes" id="UP000176914"/>
    </source>
</evidence>
<dbReference type="PROSITE" id="PS50975">
    <property type="entry name" value="ATP_GRASP"/>
    <property type="match status" value="1"/>
</dbReference>
<dbReference type="GO" id="GO:0046872">
    <property type="term" value="F:metal ion binding"/>
    <property type="evidence" value="ECO:0007669"/>
    <property type="project" value="InterPro"/>
</dbReference>
<reference evidence="3 4" key="1">
    <citation type="journal article" date="2016" name="Nat. Commun.">
        <title>Thousands of microbial genomes shed light on interconnected biogeochemical processes in an aquifer system.</title>
        <authorList>
            <person name="Anantharaman K."/>
            <person name="Brown C.T."/>
            <person name="Hug L.A."/>
            <person name="Sharon I."/>
            <person name="Castelle C.J."/>
            <person name="Probst A.J."/>
            <person name="Thomas B.C."/>
            <person name="Singh A."/>
            <person name="Wilkins M.J."/>
            <person name="Karaoz U."/>
            <person name="Brodie E.L."/>
            <person name="Williams K.H."/>
            <person name="Hubbard S.S."/>
            <person name="Banfield J.F."/>
        </authorList>
    </citation>
    <scope>NUCLEOTIDE SEQUENCE [LARGE SCALE GENOMIC DNA]</scope>
</reference>